<name>A0ABX5M626_9GAMM</name>
<dbReference type="RefSeq" id="WP_110186409.1">
    <property type="nucleotide sequence ID" value="NZ_CP177354.1"/>
</dbReference>
<feature type="compositionally biased region" description="Polar residues" evidence="1">
    <location>
        <begin position="1"/>
        <end position="11"/>
    </location>
</feature>
<reference evidence="2 3" key="1">
    <citation type="submission" date="2015-03" db="EMBL/GenBank/DDBJ databases">
        <authorList>
            <person name="Krishnan R."/>
            <person name="Midha S."/>
            <person name="Patil P.B."/>
            <person name="Rameshkumar N."/>
        </authorList>
    </citation>
    <scope>NUCLEOTIDE SEQUENCE [LARGE SCALE GENOMIC DNA]</scope>
    <source>
        <strain evidence="2 3">L1E11</strain>
    </source>
</reference>
<dbReference type="EMBL" id="LAPT01000021">
    <property type="protein sequence ID" value="PXF32340.1"/>
    <property type="molecule type" value="Genomic_DNA"/>
</dbReference>
<evidence type="ECO:0000256" key="1">
    <source>
        <dbReference type="SAM" id="MobiDB-lite"/>
    </source>
</evidence>
<proteinExistence type="predicted"/>
<gene>
    <name evidence="2" type="ORF">WH50_05405</name>
</gene>
<feature type="region of interest" description="Disordered" evidence="1">
    <location>
        <begin position="1"/>
        <end position="133"/>
    </location>
</feature>
<feature type="compositionally biased region" description="Polar residues" evidence="1">
    <location>
        <begin position="100"/>
        <end position="127"/>
    </location>
</feature>
<evidence type="ECO:0000313" key="3">
    <source>
        <dbReference type="Proteomes" id="UP000248090"/>
    </source>
</evidence>
<dbReference type="SUPFAM" id="SSF69322">
    <property type="entry name" value="Tricorn protease domain 2"/>
    <property type="match status" value="1"/>
</dbReference>
<feature type="compositionally biased region" description="Polar residues" evidence="1">
    <location>
        <begin position="31"/>
        <end position="59"/>
    </location>
</feature>
<organism evidence="2 3">
    <name type="scientific">Pokkaliibacter plantistimulans</name>
    <dbReference type="NCBI Taxonomy" id="1635171"/>
    <lineage>
        <taxon>Bacteria</taxon>
        <taxon>Pseudomonadati</taxon>
        <taxon>Pseudomonadota</taxon>
        <taxon>Gammaproteobacteria</taxon>
        <taxon>Oceanospirillales</taxon>
        <taxon>Balneatrichaceae</taxon>
        <taxon>Pokkaliibacter</taxon>
    </lineage>
</organism>
<dbReference type="Proteomes" id="UP000248090">
    <property type="component" value="Unassembled WGS sequence"/>
</dbReference>
<accession>A0ABX5M626</accession>
<sequence length="1392" mass="151106">MQASANNNTDSIHAVTQPLDQKNADYLQKSAPAQQRGTTSLSREGQSSQSRIDVQQRQADTAGESPKKHKHRATSLKGIKERWFGSKNNRVADQGGHTKIPTTADTSRPASPLSHGQLQEHSPNIRQSGAGGRDHVVREHFIERLKSPDLRSSAQQKLNLNVMGEVGVNAQQKPPVSHIAGPEGFFYFVNQQGDLHRYDPTVNEVLHTGLTGVDQISLGADGQVYARMDDQLCTLERSGKPRDDIPVHQMDVPGDVQDVAVSGSKDRLFVLNRGGELFQRDTDVGNPAASQTQPVSLPMELMAAEPRSIACDANSALWLMDASGTVWHGVTGDDGRQWQKLPDTDHHFTRLDTLPDGSVGAKDLDGGLHRFEKASNSWHKVAMTEVNQSLFGRLHGALPIHNKAELITFLGGVATARPASSNPLKHPIQSLSRVAKSIPKLYKDLKHFDYSKQQQHPMARYDAQVASFFKLLAPENLRSVDRNAIGSDEGIAQFARLLDDGLGSAATSRCKQLLEQITKDRSDPKLQKELRMPKGAASTDNVLERIKGVREMLYGSSDEVVQQLNTLLEQGTHVPMDASRYRAALSSLVVDHAVMAELAHKTLNQGVPMEDALAEAQSIRNQALPNLVARSGIAETDPFGNAAKGFDAMQTILRQEGDMLPRMIKNYAPAMGWKLERQPSMAEAAELFGRLAHTMKPGDSISMGKSSDNGFNTENFRVVLSGAWAKMTGGVAVTWLIPILDVGKLKGAGMSIAKTDDGIRVEMNSSRGSYMQAGLRTGLGAVGLPQLMPEKHGATWAFGGWEIAVKGKKTDTVNDSIAFTIKDDGQGNIGRVIRDVMTGHADLFDLMRQSEEVDSVHGKGRNWNVGVANVLVGAGGTDQPGWGALDAPKIPGTTGKILGAIVPELALDFGSKSAQSTSTSSTGQTSRSNMQQGFGLQSVRGNLIGVGVLESDYLKVPLPGDMMLGSGPDNESAPGLTGRMGIPSLLPGVILGKGFDRLSPTAKTVTLTSDSRGEPVNIDVQLSVNRTSKLLKRIDKYGELQKQIPGLKQALKQITHQQGNTWINSNKPVSVSMELKPDVLERINADTPQGGASRLEAMKAAAKDLKNFRLKELNISHSHEAKKGSPLVIPARTRAINASLGATTPFANLKLVYDKDTVMKHGESLIRSIGSFDDGAWGTSARQFRLTRLTHQLENMVDALGQPPEKWDHGDSLKQVYQQQRNALKDDFTQTLRKLMTAKATPETLTSVEGAFHGLVAKLDSLKEQHGIGSFLSPAVITHGPLFDKPDAGKLNHLDDGLQPKDDMLWTKAIKLIDELAEMDLSALNAKKLGKQKTEAQEKVDGIKRAVSAVADAVPEFKQDLYARLDLLAARPTERELLAEVKRMLVKMNMPG</sequence>
<dbReference type="Gene3D" id="2.115.10.10">
    <property type="entry name" value="Tachylectin 2"/>
    <property type="match status" value="1"/>
</dbReference>
<protein>
    <submittedName>
        <fullName evidence="2">Uncharacterized protein</fullName>
    </submittedName>
</protein>
<evidence type="ECO:0000313" key="2">
    <source>
        <dbReference type="EMBL" id="PXF32340.1"/>
    </source>
</evidence>
<comment type="caution">
    <text evidence="2">The sequence shown here is derived from an EMBL/GenBank/DDBJ whole genome shotgun (WGS) entry which is preliminary data.</text>
</comment>
<keyword evidence="3" id="KW-1185">Reference proteome</keyword>